<keyword evidence="3" id="KW-0472">Membrane</keyword>
<dbReference type="Gene3D" id="1.20.1250.20">
    <property type="entry name" value="MFS general substrate transporter like domains"/>
    <property type="match status" value="2"/>
</dbReference>
<evidence type="ECO:0000256" key="1">
    <source>
        <dbReference type="ARBA" id="ARBA00004141"/>
    </source>
</evidence>
<dbReference type="SUPFAM" id="SSF103473">
    <property type="entry name" value="MFS general substrate transporter"/>
    <property type="match status" value="1"/>
</dbReference>
<keyword evidence="3" id="KW-1133">Transmembrane helix</keyword>
<proteinExistence type="inferred from homology"/>
<evidence type="ECO:0000313" key="5">
    <source>
        <dbReference type="EMBL" id="KIW44828.1"/>
    </source>
</evidence>
<dbReference type="GO" id="GO:0022857">
    <property type="term" value="F:transmembrane transporter activity"/>
    <property type="evidence" value="ECO:0007669"/>
    <property type="project" value="InterPro"/>
</dbReference>
<dbReference type="InterPro" id="IPR050327">
    <property type="entry name" value="Proton-linked_MCT"/>
</dbReference>
<comment type="subcellular location">
    <subcellularLocation>
        <location evidence="1">Membrane</location>
        <topology evidence="1">Multi-pass membrane protein</topology>
    </subcellularLocation>
</comment>
<feature type="transmembrane region" description="Helical" evidence="3">
    <location>
        <begin position="224"/>
        <end position="244"/>
    </location>
</feature>
<evidence type="ECO:0000259" key="4">
    <source>
        <dbReference type="PROSITE" id="PS50850"/>
    </source>
</evidence>
<sequence length="489" mass="50331">MSTTTVTELRTILRSPPSETTENGQPRAFERININTDHGDTEDFPIPGPPSTNVTTAIPDGGYGWVVVTCCAILTFWFNGISASWGVIQAALLRSNLESTPTSTISFVGTLGLATIVAFGLFGVRMMRLLGVRNTAVLGVVLLASAEILSSFTVSNVGGLFATSGALFGSGACLCYAMSNTLPTQYFANRLGLASGLIKFGGGVGAAVLSIGVDAMISRVGVAWTFRILGFCILATGLPTAWFLQERVPIGRAPFLDLSLFKHLPFTAVFFSGAIGTFALFVPPFFLPLVAQTIGLSSATGAGLVAGFNACTAIGRLFSGYASDIMGPVNMFLCTMLLNGVSILAIWPFSDSIAPLVVFAMLNGLANGAFFTLYPVVVMSTANALDGQAGSHAAVAMSLSITGWTGGYLLGAPIAGYLLQAAGVGIGAFSEHDGNKGGDDGGGGGGKGVPTSIDPYRPAIFYAGGVALAAAGFVLLARLKLGQGVKKKV</sequence>
<feature type="transmembrane region" description="Helical" evidence="3">
    <location>
        <begin position="160"/>
        <end position="179"/>
    </location>
</feature>
<comment type="similarity">
    <text evidence="2">Belongs to the major facilitator superfamily. Monocarboxylate porter (TC 2.A.1.13) family.</text>
</comment>
<dbReference type="HOGENOM" id="CLU_001265_1_2_1"/>
<feature type="transmembrane region" description="Helical" evidence="3">
    <location>
        <begin position="105"/>
        <end position="124"/>
    </location>
</feature>
<feature type="domain" description="Major facilitator superfamily (MFS) profile" evidence="4">
    <location>
        <begin position="265"/>
        <end position="489"/>
    </location>
</feature>
<evidence type="ECO:0000256" key="2">
    <source>
        <dbReference type="ARBA" id="ARBA00006727"/>
    </source>
</evidence>
<dbReference type="GO" id="GO:0016020">
    <property type="term" value="C:membrane"/>
    <property type="evidence" value="ECO:0007669"/>
    <property type="project" value="UniProtKB-SubCell"/>
</dbReference>
<dbReference type="PANTHER" id="PTHR11360:SF305">
    <property type="entry name" value="MAJOR FACILITATOR SUPERFAMILY (MFS) PROFILE DOMAIN-CONTAINING PROTEIN"/>
    <property type="match status" value="1"/>
</dbReference>
<evidence type="ECO:0000313" key="6">
    <source>
        <dbReference type="Proteomes" id="UP000053342"/>
    </source>
</evidence>
<dbReference type="InterPro" id="IPR011701">
    <property type="entry name" value="MFS"/>
</dbReference>
<dbReference type="InterPro" id="IPR036259">
    <property type="entry name" value="MFS_trans_sf"/>
</dbReference>
<feature type="transmembrane region" description="Helical" evidence="3">
    <location>
        <begin position="191"/>
        <end position="212"/>
    </location>
</feature>
<accession>A0A0D2DPS1</accession>
<dbReference type="RefSeq" id="XP_016265044.1">
    <property type="nucleotide sequence ID" value="XM_016404039.1"/>
</dbReference>
<keyword evidence="6" id="KW-1185">Reference proteome</keyword>
<feature type="transmembrane region" description="Helical" evidence="3">
    <location>
        <begin position="136"/>
        <end position="154"/>
    </location>
</feature>
<evidence type="ECO:0000256" key="3">
    <source>
        <dbReference type="SAM" id="Phobius"/>
    </source>
</evidence>
<dbReference type="PROSITE" id="PS50850">
    <property type="entry name" value="MFS"/>
    <property type="match status" value="1"/>
</dbReference>
<dbReference type="OrthoDB" id="6499973at2759"/>
<name>A0A0D2DPS1_9EURO</name>
<dbReference type="PANTHER" id="PTHR11360">
    <property type="entry name" value="MONOCARBOXYLATE TRANSPORTER"/>
    <property type="match status" value="1"/>
</dbReference>
<organism evidence="5 6">
    <name type="scientific">Exophiala oligosperma</name>
    <dbReference type="NCBI Taxonomy" id="215243"/>
    <lineage>
        <taxon>Eukaryota</taxon>
        <taxon>Fungi</taxon>
        <taxon>Dikarya</taxon>
        <taxon>Ascomycota</taxon>
        <taxon>Pezizomycotina</taxon>
        <taxon>Eurotiomycetes</taxon>
        <taxon>Chaetothyriomycetidae</taxon>
        <taxon>Chaetothyriales</taxon>
        <taxon>Herpotrichiellaceae</taxon>
        <taxon>Exophiala</taxon>
    </lineage>
</organism>
<gene>
    <name evidence="5" type="ORF">PV06_03272</name>
</gene>
<protein>
    <recommendedName>
        <fullName evidence="4">Major facilitator superfamily (MFS) profile domain-containing protein</fullName>
    </recommendedName>
</protein>
<dbReference type="InterPro" id="IPR020846">
    <property type="entry name" value="MFS_dom"/>
</dbReference>
<feature type="transmembrane region" description="Helical" evidence="3">
    <location>
        <begin position="299"/>
        <end position="318"/>
    </location>
</feature>
<feature type="transmembrane region" description="Helical" evidence="3">
    <location>
        <begin position="356"/>
        <end position="377"/>
    </location>
</feature>
<feature type="transmembrane region" description="Helical" evidence="3">
    <location>
        <begin position="330"/>
        <end position="350"/>
    </location>
</feature>
<reference evidence="5 6" key="1">
    <citation type="submission" date="2015-01" db="EMBL/GenBank/DDBJ databases">
        <title>The Genome Sequence of Exophiala oligosperma CBS72588.</title>
        <authorList>
            <consortium name="The Broad Institute Genomics Platform"/>
            <person name="Cuomo C."/>
            <person name="de Hoog S."/>
            <person name="Gorbushina A."/>
            <person name="Stielow B."/>
            <person name="Teixiera M."/>
            <person name="Abouelleil A."/>
            <person name="Chapman S.B."/>
            <person name="Priest M."/>
            <person name="Young S.K."/>
            <person name="Wortman J."/>
            <person name="Nusbaum C."/>
            <person name="Birren B."/>
        </authorList>
    </citation>
    <scope>NUCLEOTIDE SEQUENCE [LARGE SCALE GENOMIC DNA]</scope>
    <source>
        <strain evidence="5 6">CBS 72588</strain>
    </source>
</reference>
<feature type="transmembrane region" description="Helical" evidence="3">
    <location>
        <begin position="63"/>
        <end position="85"/>
    </location>
</feature>
<keyword evidence="3" id="KW-0812">Transmembrane</keyword>
<feature type="transmembrane region" description="Helical" evidence="3">
    <location>
        <begin position="459"/>
        <end position="479"/>
    </location>
</feature>
<dbReference type="AlphaFoldDB" id="A0A0D2DPS1"/>
<dbReference type="Pfam" id="PF07690">
    <property type="entry name" value="MFS_1"/>
    <property type="match status" value="1"/>
</dbReference>
<dbReference type="EMBL" id="KN847334">
    <property type="protein sequence ID" value="KIW44828.1"/>
    <property type="molecule type" value="Genomic_DNA"/>
</dbReference>
<dbReference type="Proteomes" id="UP000053342">
    <property type="component" value="Unassembled WGS sequence"/>
</dbReference>
<dbReference type="VEuPathDB" id="FungiDB:PV06_03272"/>
<feature type="transmembrane region" description="Helical" evidence="3">
    <location>
        <begin position="264"/>
        <end position="287"/>
    </location>
</feature>
<dbReference type="GeneID" id="27355346"/>